<reference evidence="2" key="1">
    <citation type="journal article" date="2019" name="Int. J. Syst. Evol. Microbiol.">
        <title>The Global Catalogue of Microorganisms (GCM) 10K type strain sequencing project: providing services to taxonomists for standard genome sequencing and annotation.</title>
        <authorList>
            <consortium name="The Broad Institute Genomics Platform"/>
            <consortium name="The Broad Institute Genome Sequencing Center for Infectious Disease"/>
            <person name="Wu L."/>
            <person name="Ma J."/>
        </authorList>
    </citation>
    <scope>NUCLEOTIDE SEQUENCE [LARGE SCALE GENOMIC DNA]</scope>
    <source>
        <strain evidence="2">JCM 17551</strain>
    </source>
</reference>
<dbReference type="EMBL" id="BAABBN010000004">
    <property type="protein sequence ID" value="GAA3917276.1"/>
    <property type="molecule type" value="Genomic_DNA"/>
</dbReference>
<dbReference type="Proteomes" id="UP001501565">
    <property type="component" value="Unassembled WGS sequence"/>
</dbReference>
<dbReference type="PROSITE" id="PS51257">
    <property type="entry name" value="PROKAR_LIPOPROTEIN"/>
    <property type="match status" value="1"/>
</dbReference>
<accession>A0ABP7M994</accession>
<keyword evidence="2" id="KW-1185">Reference proteome</keyword>
<gene>
    <name evidence="1" type="ORF">GCM10022277_10280</name>
</gene>
<organism evidence="1 2">
    <name type="scientific">Litoribacillus peritrichatus</name>
    <dbReference type="NCBI Taxonomy" id="718191"/>
    <lineage>
        <taxon>Bacteria</taxon>
        <taxon>Pseudomonadati</taxon>
        <taxon>Pseudomonadota</taxon>
        <taxon>Gammaproteobacteria</taxon>
        <taxon>Oceanospirillales</taxon>
        <taxon>Oceanospirillaceae</taxon>
        <taxon>Litoribacillus</taxon>
    </lineage>
</organism>
<name>A0ABP7M994_9GAMM</name>
<proteinExistence type="predicted"/>
<evidence type="ECO:0000313" key="1">
    <source>
        <dbReference type="EMBL" id="GAA3917276.1"/>
    </source>
</evidence>
<dbReference type="RefSeq" id="WP_344796154.1">
    <property type="nucleotide sequence ID" value="NZ_BAABBN010000004.1"/>
</dbReference>
<protein>
    <recommendedName>
        <fullName evidence="3">Lipoprotein</fullName>
    </recommendedName>
</protein>
<sequence length="67" mass="7167">MKRLSIVLLLALVGCSENGKSGFEDISGGLTNYAAACAKHGGLDRVSDKGHTVYLYCKNGKKLTHKK</sequence>
<evidence type="ECO:0000313" key="2">
    <source>
        <dbReference type="Proteomes" id="UP001501565"/>
    </source>
</evidence>
<evidence type="ECO:0008006" key="3">
    <source>
        <dbReference type="Google" id="ProtNLM"/>
    </source>
</evidence>
<comment type="caution">
    <text evidence="1">The sequence shown here is derived from an EMBL/GenBank/DDBJ whole genome shotgun (WGS) entry which is preliminary data.</text>
</comment>